<protein>
    <submittedName>
        <fullName evidence="3">F-box protein At5g52610 isoform X1</fullName>
    </submittedName>
</protein>
<dbReference type="SMART" id="SM00256">
    <property type="entry name" value="FBOX"/>
    <property type="match status" value="1"/>
</dbReference>
<evidence type="ECO:0000313" key="3">
    <source>
        <dbReference type="RefSeq" id="XP_017979956.1"/>
    </source>
</evidence>
<sequence>MFTKTSSVTNKNCWETYSSSCILLSGSLTDNSQQQSNFREERWFPYVNLRTVVAFLLDKEGEERLEMGETGDECAHCITDKWYEVEYAENVLANILSRLPVKSLLACKSVCKHWCQLISSQAFIDLRLLWSKNHSIYIVYPYMDMMMTLYLVKDGDEITKRITFPYCDNLSPLAIICSFDGLLCCINYTWKVDSGMIVEDVTDLEIRICNPVTRKALLLPKGSASEEKPSIGVAFGPQINEYKIFRFFCAKRISLAKRQSRANRRQCEVYSSSTGSWSVIGRVPYCPMQSSHSPLGSNHVFVNGKIYWFIASDEDHMTPGSILTVDIDENFGTIELPKEVTEHSYLVDLEGGLSLVAVYDEDEIVNIWILEDKDKPKWELKCSDPVPFSNDECVEFVVARENEIFFITSNHYYIYDLDQRFWRELDLNDTSEKKFPVAVAYTESLLSCDGRMDPQTEDISNKRSI</sequence>
<dbReference type="RefSeq" id="XP_017979956.1">
    <property type="nucleotide sequence ID" value="XM_018124467.1"/>
</dbReference>
<dbReference type="Proteomes" id="UP000694886">
    <property type="component" value="Chromosome 7"/>
</dbReference>
<dbReference type="AlphaFoldDB" id="A0AB32WME9"/>
<dbReference type="Gene3D" id="1.20.1280.50">
    <property type="match status" value="1"/>
</dbReference>
<dbReference type="Pfam" id="PF08268">
    <property type="entry name" value="FBA_3"/>
    <property type="match status" value="1"/>
</dbReference>
<dbReference type="NCBIfam" id="TIGR01640">
    <property type="entry name" value="F_box_assoc_1"/>
    <property type="match status" value="1"/>
</dbReference>
<dbReference type="SUPFAM" id="SSF50965">
    <property type="entry name" value="Galactose oxidase, central domain"/>
    <property type="match status" value="1"/>
</dbReference>
<dbReference type="InterPro" id="IPR036047">
    <property type="entry name" value="F-box-like_dom_sf"/>
</dbReference>
<reference evidence="3" key="2">
    <citation type="submission" date="2025-08" db="UniProtKB">
        <authorList>
            <consortium name="RefSeq"/>
        </authorList>
    </citation>
    <scope>IDENTIFICATION</scope>
</reference>
<reference evidence="2" key="1">
    <citation type="journal article" date="1997" name="Nucleic Acids Res.">
        <title>tRNAscan-SE: a program for improved detection of transfer RNA genes in genomic sequence.</title>
        <authorList>
            <person name="Lowe T.M."/>
            <person name="Eddy S.R."/>
        </authorList>
    </citation>
    <scope>NUCLEOTIDE SEQUENCE [LARGE SCALE GENOMIC DNA]</scope>
    <source>
        <strain evidence="2">r\B97-61/B2</strain>
    </source>
</reference>
<dbReference type="GeneID" id="18593661"/>
<dbReference type="InterPro" id="IPR001810">
    <property type="entry name" value="F-box_dom"/>
</dbReference>
<dbReference type="InterPro" id="IPR017451">
    <property type="entry name" value="F-box-assoc_interact_dom"/>
</dbReference>
<dbReference type="InterPro" id="IPR050796">
    <property type="entry name" value="SCF_F-box_component"/>
</dbReference>
<evidence type="ECO:0000313" key="2">
    <source>
        <dbReference type="Proteomes" id="UP000694886"/>
    </source>
</evidence>
<evidence type="ECO:0000259" key="1">
    <source>
        <dbReference type="SMART" id="SM00256"/>
    </source>
</evidence>
<accession>A0AB32WME9</accession>
<dbReference type="SUPFAM" id="SSF81383">
    <property type="entry name" value="F-box domain"/>
    <property type="match status" value="1"/>
</dbReference>
<dbReference type="Pfam" id="PF00646">
    <property type="entry name" value="F-box"/>
    <property type="match status" value="1"/>
</dbReference>
<gene>
    <name evidence="3" type="primary">LOC18593661</name>
</gene>
<feature type="domain" description="F-box" evidence="1">
    <location>
        <begin position="89"/>
        <end position="127"/>
    </location>
</feature>
<dbReference type="PANTHER" id="PTHR31672">
    <property type="entry name" value="BNACNNG10540D PROTEIN"/>
    <property type="match status" value="1"/>
</dbReference>
<dbReference type="Gramene" id="Tc07v2_t004570.3">
    <property type="protein sequence ID" value="Tc07v2_p004570.3"/>
    <property type="gene ID" value="Tc07v2_g004570"/>
</dbReference>
<dbReference type="CDD" id="cd22157">
    <property type="entry name" value="F-box_AtFBW1-like"/>
    <property type="match status" value="1"/>
</dbReference>
<dbReference type="InterPro" id="IPR013187">
    <property type="entry name" value="F-box-assoc_dom_typ3"/>
</dbReference>
<organism evidence="2 3">
    <name type="scientific">Theobroma cacao</name>
    <name type="common">Cacao</name>
    <name type="synonym">Cocoa</name>
    <dbReference type="NCBI Taxonomy" id="3641"/>
    <lineage>
        <taxon>Eukaryota</taxon>
        <taxon>Viridiplantae</taxon>
        <taxon>Streptophyta</taxon>
        <taxon>Embryophyta</taxon>
        <taxon>Tracheophyta</taxon>
        <taxon>Spermatophyta</taxon>
        <taxon>Magnoliopsida</taxon>
        <taxon>eudicotyledons</taxon>
        <taxon>Gunneridae</taxon>
        <taxon>Pentapetalae</taxon>
        <taxon>rosids</taxon>
        <taxon>malvids</taxon>
        <taxon>Malvales</taxon>
        <taxon>Malvaceae</taxon>
        <taxon>Byttnerioideae</taxon>
        <taxon>Theobroma</taxon>
    </lineage>
</organism>
<proteinExistence type="predicted"/>
<dbReference type="InterPro" id="IPR011043">
    <property type="entry name" value="Gal_Oxase/kelch_b-propeller"/>
</dbReference>
<name>A0AB32WME9_THECC</name>